<proteinExistence type="predicted"/>
<dbReference type="Proteomes" id="UP001155128">
    <property type="component" value="Unassembled WGS sequence"/>
</dbReference>
<organism evidence="3 4">
    <name type="scientific">Sphingomicrobium sediminis</name>
    <dbReference type="NCBI Taxonomy" id="2950949"/>
    <lineage>
        <taxon>Bacteria</taxon>
        <taxon>Pseudomonadati</taxon>
        <taxon>Pseudomonadota</taxon>
        <taxon>Alphaproteobacteria</taxon>
        <taxon>Sphingomonadales</taxon>
        <taxon>Sphingomonadaceae</taxon>
        <taxon>Sphingomicrobium</taxon>
    </lineage>
</organism>
<keyword evidence="1" id="KW-0812">Transmembrane</keyword>
<reference evidence="3" key="1">
    <citation type="submission" date="2022-06" db="EMBL/GenBank/DDBJ databases">
        <title>Sphingomicrobium sedimins sp. nov., a marine bacterium isolated from tidal flat.</title>
        <authorList>
            <person name="Kim C.-H."/>
            <person name="Yoo Y."/>
            <person name="Kim J.-J."/>
        </authorList>
    </citation>
    <scope>NUCLEOTIDE SEQUENCE</scope>
    <source>
        <strain evidence="3">GRR-S6-50</strain>
    </source>
</reference>
<feature type="transmembrane region" description="Helical" evidence="1">
    <location>
        <begin position="40"/>
        <end position="57"/>
    </location>
</feature>
<feature type="transmembrane region" description="Helical" evidence="1">
    <location>
        <begin position="63"/>
        <end position="85"/>
    </location>
</feature>
<keyword evidence="4" id="KW-1185">Reference proteome</keyword>
<evidence type="ECO:0000313" key="4">
    <source>
        <dbReference type="Proteomes" id="UP001155128"/>
    </source>
</evidence>
<dbReference type="EMBL" id="JAMSHT010000001">
    <property type="protein sequence ID" value="MCM8556504.1"/>
    <property type="molecule type" value="Genomic_DNA"/>
</dbReference>
<dbReference type="Pfam" id="PF03703">
    <property type="entry name" value="bPH_2"/>
    <property type="match status" value="1"/>
</dbReference>
<comment type="caution">
    <text evidence="3">The sequence shown here is derived from an EMBL/GenBank/DDBJ whole genome shotgun (WGS) entry which is preliminary data.</text>
</comment>
<keyword evidence="1" id="KW-0472">Membrane</keyword>
<feature type="domain" description="YdbS-like PH" evidence="2">
    <location>
        <begin position="87"/>
        <end position="174"/>
    </location>
</feature>
<dbReference type="InterPro" id="IPR054839">
    <property type="entry name" value="puhB_PGC"/>
</dbReference>
<dbReference type="AlphaFoldDB" id="A0A9X2EJ05"/>
<dbReference type="NCBIfam" id="NF040894">
    <property type="entry name" value="puhB_PGC"/>
    <property type="match status" value="1"/>
</dbReference>
<dbReference type="RefSeq" id="WP_252111765.1">
    <property type="nucleotide sequence ID" value="NZ_JAMSHT010000001.1"/>
</dbReference>
<accession>A0A9X2EJ05</accession>
<sequence>MSHDDFHDEAVAMARLGKDEKVIWQGAPDRAVLARRVFKTRLVAFYFGLIALSAVAFGNMGGAMFAVLAGMATLGLLHSMAWLAAKSSRYVLTDRRLILRIGMAIEKTINLPLGKIGAGKLADLGNGHGDIALDIVGPHSLGYALLWPHARPWKLSAPEPMLRALPDAAKVANILANAVAAIEPVNRHAVTSEAPAPAPTGLKEKLA</sequence>
<evidence type="ECO:0000259" key="2">
    <source>
        <dbReference type="Pfam" id="PF03703"/>
    </source>
</evidence>
<name>A0A9X2EJ05_9SPHN</name>
<gene>
    <name evidence="3" type="primary">puhB</name>
    <name evidence="3" type="ORF">NDO55_01555</name>
</gene>
<keyword evidence="1" id="KW-1133">Transmembrane helix</keyword>
<evidence type="ECO:0000313" key="3">
    <source>
        <dbReference type="EMBL" id="MCM8556504.1"/>
    </source>
</evidence>
<evidence type="ECO:0000256" key="1">
    <source>
        <dbReference type="SAM" id="Phobius"/>
    </source>
</evidence>
<dbReference type="InterPro" id="IPR005182">
    <property type="entry name" value="YdbS-like_PH"/>
</dbReference>
<protein>
    <submittedName>
        <fullName evidence="3">Photosynthetic complex putative assembly protein PuhB</fullName>
    </submittedName>
</protein>